<dbReference type="PANTHER" id="PTHR46652:SF3">
    <property type="entry name" value="LEUCINE-RICH REPEAT-CONTAINING PROTEIN 9"/>
    <property type="match status" value="1"/>
</dbReference>
<evidence type="ECO:0000256" key="9">
    <source>
        <dbReference type="SAM" id="Phobius"/>
    </source>
</evidence>
<evidence type="ECO:0000256" key="3">
    <source>
        <dbReference type="ARBA" id="ARBA00022525"/>
    </source>
</evidence>
<evidence type="ECO:0000313" key="11">
    <source>
        <dbReference type="EMBL" id="TYS70020.1"/>
    </source>
</evidence>
<feature type="domain" description="Fibronectin type-III" evidence="10">
    <location>
        <begin position="401"/>
        <end position="488"/>
    </location>
</feature>
<evidence type="ECO:0000256" key="2">
    <source>
        <dbReference type="ARBA" id="ARBA00022512"/>
    </source>
</evidence>
<dbReference type="NCBIfam" id="TIGR01451">
    <property type="entry name" value="B_ant_repeat"/>
    <property type="match status" value="1"/>
</dbReference>
<dbReference type="SUPFAM" id="SSF49452">
    <property type="entry name" value="Starch-binding domain-like"/>
    <property type="match status" value="1"/>
</dbReference>
<keyword evidence="9" id="KW-0472">Membrane</keyword>
<evidence type="ECO:0000256" key="1">
    <source>
        <dbReference type="ARBA" id="ARBA00004168"/>
    </source>
</evidence>
<dbReference type="OrthoDB" id="1813813at2"/>
<evidence type="ECO:0000256" key="5">
    <source>
        <dbReference type="ARBA" id="ARBA00022729"/>
    </source>
</evidence>
<dbReference type="InterPro" id="IPR032675">
    <property type="entry name" value="LRR_dom_sf"/>
</dbReference>
<dbReference type="InterPro" id="IPR047589">
    <property type="entry name" value="DUF11_rpt"/>
</dbReference>
<dbReference type="Gene3D" id="3.80.10.10">
    <property type="entry name" value="Ribonuclease Inhibitor"/>
    <property type="match status" value="5"/>
</dbReference>
<protein>
    <submittedName>
        <fullName evidence="11">DUF11 domain-containing protein</fullName>
    </submittedName>
</protein>
<feature type="compositionally biased region" description="Polar residues" evidence="8">
    <location>
        <begin position="2431"/>
        <end position="2440"/>
    </location>
</feature>
<dbReference type="Pfam" id="PF01345">
    <property type="entry name" value="DUF11"/>
    <property type="match status" value="1"/>
</dbReference>
<dbReference type="Pfam" id="PF12799">
    <property type="entry name" value="LRR_4"/>
    <property type="match status" value="4"/>
</dbReference>
<dbReference type="InterPro" id="IPR008969">
    <property type="entry name" value="CarboxyPept-like_regulatory"/>
</dbReference>
<dbReference type="SMART" id="SM00369">
    <property type="entry name" value="LRR_TYP"/>
    <property type="match status" value="11"/>
</dbReference>
<dbReference type="SUPFAM" id="SSF52058">
    <property type="entry name" value="L domain-like"/>
    <property type="match status" value="2"/>
</dbReference>
<feature type="transmembrane region" description="Helical" evidence="9">
    <location>
        <begin position="2483"/>
        <end position="2503"/>
    </location>
</feature>
<dbReference type="PROSITE" id="PS50853">
    <property type="entry name" value="FN3"/>
    <property type="match status" value="2"/>
</dbReference>
<dbReference type="Gene3D" id="2.60.40.3710">
    <property type="match status" value="1"/>
</dbReference>
<dbReference type="InterPro" id="IPR050836">
    <property type="entry name" value="SDS22/Internalin_LRR"/>
</dbReference>
<keyword evidence="6" id="KW-0677">Repeat</keyword>
<dbReference type="Gene3D" id="2.60.40.10">
    <property type="entry name" value="Immunoglobulins"/>
    <property type="match status" value="7"/>
</dbReference>
<evidence type="ECO:0000256" key="7">
    <source>
        <dbReference type="ARBA" id="ARBA00023088"/>
    </source>
</evidence>
<evidence type="ECO:0000256" key="8">
    <source>
        <dbReference type="SAM" id="MobiDB-lite"/>
    </source>
</evidence>
<proteinExistence type="predicted"/>
<dbReference type="InterPro" id="IPR001611">
    <property type="entry name" value="Leu-rich_rpt"/>
</dbReference>
<keyword evidence="3" id="KW-0964">Secreted</keyword>
<dbReference type="InterPro" id="IPR025875">
    <property type="entry name" value="Leu-rich_rpt_4"/>
</dbReference>
<dbReference type="InterPro" id="IPR032812">
    <property type="entry name" value="SbsA_Ig"/>
</dbReference>
<dbReference type="InterPro" id="IPR013784">
    <property type="entry name" value="Carb-bd-like_fold"/>
</dbReference>
<dbReference type="Pfam" id="PF13205">
    <property type="entry name" value="Big_5"/>
    <property type="match status" value="1"/>
</dbReference>
<gene>
    <name evidence="11" type="ORF">FZC75_15380</name>
</gene>
<accession>A0A5D4T2T8</accession>
<dbReference type="SMART" id="SM00365">
    <property type="entry name" value="LRR_SD22"/>
    <property type="match status" value="16"/>
</dbReference>
<feature type="region of interest" description="Disordered" evidence="8">
    <location>
        <begin position="2398"/>
        <end position="2480"/>
    </location>
</feature>
<dbReference type="SUPFAM" id="SSF49464">
    <property type="entry name" value="Carboxypeptidase regulatory domain-like"/>
    <property type="match status" value="1"/>
</dbReference>
<reference evidence="11 12" key="1">
    <citation type="submission" date="2019-08" db="EMBL/GenBank/DDBJ databases">
        <title>Bacillus genomes from the desert of Cuatro Cienegas, Coahuila.</title>
        <authorList>
            <person name="Olmedo-Alvarez G."/>
        </authorList>
    </citation>
    <scope>NUCLEOTIDE SEQUENCE [LARGE SCALE GENOMIC DNA]</scope>
    <source>
        <strain evidence="11 12">CH98b_3T</strain>
    </source>
</reference>
<dbReference type="InterPro" id="IPR003591">
    <property type="entry name" value="Leu-rich_rpt_typical-subtyp"/>
</dbReference>
<evidence type="ECO:0000256" key="6">
    <source>
        <dbReference type="ARBA" id="ARBA00022737"/>
    </source>
</evidence>
<evidence type="ECO:0000313" key="12">
    <source>
        <dbReference type="Proteomes" id="UP000324517"/>
    </source>
</evidence>
<sequence>MERLTHFGASGSNITDLTGLEYAVNLQDLTIYNNNITDISPLENLTNLTYLDIEINNIQDITPLAKLTQLETLWLSDNPITDISTLSNLVNLSTLYLHDTSITSINVLSDLQQLTYVSLNRTPELDKSEGSEASAVITELRNRGVDVASGEFEENSVWVDHEYSTEDSIRIYYAYAGELHPVEYEIYLNGISLTTTEETAYLITDLQPDTEYEIKVVASHDGEALNSATAYYSTRSLPSGDVIEFAEPALEQAVKNSLGIGDRKVYQSDMEYLWFIEASYLELKDLSGLEHATNLEYLYLDGNEISDLTPLSNLDSLLDLTLRNNQITNLSPLEASNLNWLDLENNPVSDISVLLTLDNLTFANIRNIGDLTYEEGTPEMAVVQELQNRGVNVHYQDHQEPYFELELYADEITANSVLVSWHEDGNVEASYYEIYLNGEHLETFDGQRTYLVEGLTEDREYEILLQAYDDNSNRLATSGIIVYPTSEGGGDDDEGEGEGEPIPFEDANLEEAIRNSIGIYNRQITSGDLEKADYLNISGYEITSLDGLQFATNLKALNADHNNIKDVSPLADLTQLTDLVLWNNQITDISSLEKLTNLTFLDLDTNNISDISALKNMDQLEILWLKDNPVTDISLLLELPSLTELYLEGIAVDLSEGTEGYDIVQTLIQNGVSVFYNSGEHEPEFMGYINYTSPTSIGVDWTTTIPYEEIDRVELAISGGEPITLSPEENYYEFTGLEPNTTYTITFRLVTVEGMDYTHQLEASTTDQTNEFWMELISMETTADSVQFSWETSVYAGFNIYLDDVLYGDTWENTYQITGLTEGQEYKIRVDALDEAENVLGDLTFWVTPYGEEDEGEGSPITIEDANLENKIREILNIHHRDLTTGDMEEIESLRAGELNISSLEGLQYAQNLAYLDVKFNEITDLTPLKDLTSLFNLEIWGNSSLTDISPLANLTNLTYLDMDQTGITDISPLKDMDNLETLYMSNTYVTDLSALLELDSLTTVYMYSIAADLSKGTPAYEVIQALLAKGVSVNSDQVEEERGLIVTTSSVTQDSIAIEWWTTNISTEDIDHFAIFIDDEDPIVLSADKTAYLFENLAPNTEYYIEVNVITTDGSVYFDYLYVNTSSEPTLELDLYTEQVTANSVQLAWDTYGDLSAHHYGIFVDGQLHGNTFDNTYTVDGLTSGTEYEFRVAALDTEGNVMDQAFLYVTPYGEDDGDGEGDPITFEDNSLEEEIRYQLEVYDRPVTTGDMESLTTFYAPDKGITSLEGMQFAVNLESLEIPHNAITDLTPMANLTNLTHLSIWENNISDISALELLTNLTYLDMDTNNISDITPLKDMQNLGTLWLKDNPITDISLLLDLPALMEVYLTGIQVDFSQGSEGLEIIQTLMERGVMVSYDGQMEEIEFYGYEYLITETEIGLEWWTNLPTEEIDRFEVKVDNGEPTVLSANTSSLLVQDLQPATTYLVEFKMFTQNGTEYTSTREVTTMQTPENYKDVTLVAKDSKSLTGVQGLYYAISGVDPATYNQYHYGYTNANGTLRDYNGPSGVHKLPVGTYEVTLYGHHDYVEDIFVITITEDGDYITDPIELLVEKIEMDTAEVQVKVTDKAGNPVTNLEYLSLYSSKMVSQFGYNHGYYTDWSLSSENGVYSLGTLAASDDYNLSLQATDYKMHDEYNITLLEGSNTLEVELTEGAKVTGKIVDGNNNPLLGASYYAYGNTSYAYGQTKSEGEMKLAGITVEDMTLEISMPGYQTKQLSIKAADFDGETLNLGNIVMSPEQYVHGKVLNEKGEPVRQAYVYLYEEGASWSSYWARTDATGYFKVRNVEADTTYTLKTEAYNQPQAVKEVTASTDEYTIILEKPATGSFVGEGNSISTNKQTVTAGSQVEYRINYKNNGNAKAENVKIDFTLPAGVTLIEESILASKKDGSTFDRTSVTIAEVNAGEAGTLSFKATVDASYKNANFVTTASITAGENQTNLSTTTSVNFVTMTAPEATATSTVKVYGAAKSGSEVEIYDGNVLVGKTTAQGRFWYADVQLQTTAGKDSEHILTAKVKNGDQTAYSSPVTVKYIPAIPTVTDVTIDAGWNQDIKLDPNTGVATFAIVEFTPIDVEIAFDMDIESGKILFLGEEYALEKSGDVYTTNIPGTWSSYGEQMFELEYTVGENTIRLPLMEVIVLIDPSGYVFEGSMDNRLSGVTAEVFERDRNYDEIWRSWNAAFFGGQVNPQITDKDGRYGWDVPEGFWKVVWTKEGYHTYESRMVEVPPAETELNVPMVRNYDPVLETITPTDSTQDVALDSSITVEFDRLMNEENIQDFIKVYNTKDNTEVEGTFTLEGYNGYRETASNSGYFEEDESIKLSKVFVWTPTNNLEAGTEYRIEVSAQLADYDGKVLGETQTSTFQTIAAEEEPGDGTEEPGDSNEEPGDSNEEPGDNNEQPGTTPGKQPTDKDKTPAKDKDKTKVDKDVKKEDKKEQKGSKLPNTATPLYNYLLLGTLLTIAGATLFLFNRRRNA</sequence>
<dbReference type="PROSITE" id="PS51450">
    <property type="entry name" value="LRR"/>
    <property type="match status" value="16"/>
</dbReference>
<feature type="compositionally biased region" description="Basic and acidic residues" evidence="8">
    <location>
        <begin position="2443"/>
        <end position="2473"/>
    </location>
</feature>
<comment type="subcellular location">
    <subcellularLocation>
        <location evidence="1">Secreted</location>
        <location evidence="1">Cell wall</location>
        <topology evidence="1">Peptidoglycan-anchor</topology>
    </subcellularLocation>
</comment>
<comment type="caution">
    <text evidence="11">The sequence shown here is derived from an EMBL/GenBank/DDBJ whole genome shotgun (WGS) entry which is preliminary data.</text>
</comment>
<keyword evidence="9" id="KW-1133">Transmembrane helix</keyword>
<dbReference type="InterPro" id="IPR003961">
    <property type="entry name" value="FN3_dom"/>
</dbReference>
<dbReference type="Pfam" id="PF00746">
    <property type="entry name" value="Gram_pos_anchor"/>
    <property type="match status" value="1"/>
</dbReference>
<name>A0A5D4T2T8_9BACI</name>
<keyword evidence="4" id="KW-0433">Leucine-rich repeat</keyword>
<evidence type="ECO:0000259" key="10">
    <source>
        <dbReference type="PROSITE" id="PS50853"/>
    </source>
</evidence>
<dbReference type="InterPro" id="IPR001434">
    <property type="entry name" value="OmcB-like_DUF11"/>
</dbReference>
<keyword evidence="7" id="KW-0572">Peptidoglycan-anchor</keyword>
<organism evidence="11 12">
    <name type="scientific">Sutcliffiella horikoshii</name>
    <dbReference type="NCBI Taxonomy" id="79883"/>
    <lineage>
        <taxon>Bacteria</taxon>
        <taxon>Bacillati</taxon>
        <taxon>Bacillota</taxon>
        <taxon>Bacilli</taxon>
        <taxon>Bacillales</taxon>
        <taxon>Bacillaceae</taxon>
        <taxon>Sutcliffiella</taxon>
    </lineage>
</organism>
<dbReference type="InterPro" id="IPR019931">
    <property type="entry name" value="LPXTG_anchor"/>
</dbReference>
<dbReference type="SUPFAM" id="SSF49265">
    <property type="entry name" value="Fibronectin type III"/>
    <property type="match status" value="3"/>
</dbReference>
<dbReference type="PANTHER" id="PTHR46652">
    <property type="entry name" value="LEUCINE-RICH REPEAT AND IQ DOMAIN-CONTAINING PROTEIN 1-RELATED"/>
    <property type="match status" value="1"/>
</dbReference>
<keyword evidence="5" id="KW-0732">Signal</keyword>
<dbReference type="SMART" id="SM00060">
    <property type="entry name" value="FN3"/>
    <property type="match status" value="7"/>
</dbReference>
<dbReference type="InterPro" id="IPR036116">
    <property type="entry name" value="FN3_sf"/>
</dbReference>
<dbReference type="InterPro" id="IPR013783">
    <property type="entry name" value="Ig-like_fold"/>
</dbReference>
<keyword evidence="2" id="KW-0134">Cell wall</keyword>
<dbReference type="Proteomes" id="UP000324517">
    <property type="component" value="Unassembled WGS sequence"/>
</dbReference>
<dbReference type="GO" id="GO:0030246">
    <property type="term" value="F:carbohydrate binding"/>
    <property type="evidence" value="ECO:0007669"/>
    <property type="project" value="InterPro"/>
</dbReference>
<evidence type="ECO:0000256" key="4">
    <source>
        <dbReference type="ARBA" id="ARBA00022614"/>
    </source>
</evidence>
<dbReference type="EMBL" id="VTET01000008">
    <property type="protein sequence ID" value="TYS70020.1"/>
    <property type="molecule type" value="Genomic_DNA"/>
</dbReference>
<dbReference type="Pfam" id="PF00041">
    <property type="entry name" value="fn3"/>
    <property type="match status" value="2"/>
</dbReference>
<dbReference type="CDD" id="cd00063">
    <property type="entry name" value="FN3"/>
    <property type="match status" value="2"/>
</dbReference>
<keyword evidence="9" id="KW-0812">Transmembrane</keyword>
<feature type="compositionally biased region" description="Acidic residues" evidence="8">
    <location>
        <begin position="2403"/>
        <end position="2430"/>
    </location>
</feature>
<feature type="domain" description="Fibronectin type-III" evidence="10">
    <location>
        <begin position="682"/>
        <end position="772"/>
    </location>
</feature>